<dbReference type="Pfam" id="PF01479">
    <property type="entry name" value="S4"/>
    <property type="match status" value="1"/>
</dbReference>
<evidence type="ECO:0000256" key="2">
    <source>
        <dbReference type="ARBA" id="ARBA00023235"/>
    </source>
</evidence>
<protein>
    <recommendedName>
        <fullName evidence="5">Pseudouridine synthase</fullName>
        <ecNumber evidence="5">5.4.99.-</ecNumber>
    </recommendedName>
</protein>
<dbReference type="eggNOG" id="COG0564">
    <property type="taxonomic scope" value="Bacteria"/>
</dbReference>
<dbReference type="InterPro" id="IPR050188">
    <property type="entry name" value="RluA_PseudoU_synthase"/>
</dbReference>
<dbReference type="PATRIC" id="fig|1162668.3.peg.2812"/>
<dbReference type="Gene3D" id="3.30.2350.10">
    <property type="entry name" value="Pseudouridine synthase"/>
    <property type="match status" value="1"/>
</dbReference>
<organism evidence="7 8">
    <name type="scientific">Leptospirillum ferrooxidans (strain C2-3)</name>
    <dbReference type="NCBI Taxonomy" id="1162668"/>
    <lineage>
        <taxon>Bacteria</taxon>
        <taxon>Pseudomonadati</taxon>
        <taxon>Nitrospirota</taxon>
        <taxon>Nitrospiria</taxon>
        <taxon>Nitrospirales</taxon>
        <taxon>Nitrospiraceae</taxon>
        <taxon>Leptospirillum</taxon>
    </lineage>
</organism>
<keyword evidence="8" id="KW-1185">Reference proteome</keyword>
<dbReference type="CDD" id="cd02869">
    <property type="entry name" value="PseudoU_synth_RluA_like"/>
    <property type="match status" value="1"/>
</dbReference>
<dbReference type="InterPro" id="IPR002942">
    <property type="entry name" value="S4_RNA-bd"/>
</dbReference>
<comment type="catalytic activity">
    <reaction evidence="5">
        <text>a uridine in RNA = a pseudouridine in RNA</text>
        <dbReference type="Rhea" id="RHEA:48348"/>
        <dbReference type="Rhea" id="RHEA-COMP:12068"/>
        <dbReference type="Rhea" id="RHEA-COMP:12069"/>
        <dbReference type="ChEBI" id="CHEBI:65314"/>
        <dbReference type="ChEBI" id="CHEBI:65315"/>
    </reaction>
</comment>
<name>I0IRY8_LEPFC</name>
<dbReference type="InterPro" id="IPR006145">
    <property type="entry name" value="PsdUridine_synth_RsuA/RluA"/>
</dbReference>
<dbReference type="InterPro" id="IPR020103">
    <property type="entry name" value="PsdUridine_synth_cat_dom_sf"/>
</dbReference>
<comment type="similarity">
    <text evidence="1 5">Belongs to the pseudouridine synthase RluA family.</text>
</comment>
<dbReference type="Pfam" id="PF00849">
    <property type="entry name" value="PseudoU_synth_2"/>
    <property type="match status" value="1"/>
</dbReference>
<dbReference type="CDD" id="cd00165">
    <property type="entry name" value="S4"/>
    <property type="match status" value="1"/>
</dbReference>
<gene>
    <name evidence="7" type="ordered locus">LFE_2366</name>
</gene>
<dbReference type="RefSeq" id="WP_014450520.1">
    <property type="nucleotide sequence ID" value="NC_017094.1"/>
</dbReference>
<dbReference type="PANTHER" id="PTHR21600">
    <property type="entry name" value="MITOCHONDRIAL RNA PSEUDOURIDINE SYNTHASE"/>
    <property type="match status" value="1"/>
</dbReference>
<dbReference type="OrthoDB" id="9807829at2"/>
<feature type="domain" description="RNA-binding S4" evidence="6">
    <location>
        <begin position="26"/>
        <end position="83"/>
    </location>
</feature>
<dbReference type="SMART" id="SM00363">
    <property type="entry name" value="S4"/>
    <property type="match status" value="1"/>
</dbReference>
<evidence type="ECO:0000313" key="7">
    <source>
        <dbReference type="EMBL" id="BAM08037.1"/>
    </source>
</evidence>
<dbReference type="STRING" id="1162668.LFE_2366"/>
<evidence type="ECO:0000313" key="8">
    <source>
        <dbReference type="Proteomes" id="UP000007382"/>
    </source>
</evidence>
<comment type="function">
    <text evidence="5">Responsible for synthesis of pseudouridine from uracil.</text>
</comment>
<dbReference type="EC" id="5.4.99.-" evidence="5"/>
<dbReference type="AlphaFoldDB" id="I0IRY8"/>
<dbReference type="GO" id="GO:0003723">
    <property type="term" value="F:RNA binding"/>
    <property type="evidence" value="ECO:0007669"/>
    <property type="project" value="UniProtKB-KW"/>
</dbReference>
<dbReference type="PROSITE" id="PS50889">
    <property type="entry name" value="S4"/>
    <property type="match status" value="1"/>
</dbReference>
<evidence type="ECO:0000256" key="3">
    <source>
        <dbReference type="PIRSR" id="PIRSR606225-1"/>
    </source>
</evidence>
<dbReference type="GO" id="GO:0000455">
    <property type="term" value="P:enzyme-directed rRNA pseudouridine synthesis"/>
    <property type="evidence" value="ECO:0007669"/>
    <property type="project" value="UniProtKB-ARBA"/>
</dbReference>
<dbReference type="InterPro" id="IPR006224">
    <property type="entry name" value="PsdUridine_synth_RluA-like_CS"/>
</dbReference>
<dbReference type="HOGENOM" id="CLU_016902_4_4_0"/>
<evidence type="ECO:0000256" key="5">
    <source>
        <dbReference type="RuleBase" id="RU362028"/>
    </source>
</evidence>
<reference evidence="8" key="2">
    <citation type="submission" date="2012-03" db="EMBL/GenBank/DDBJ databases">
        <title>The complete genome sequence of the pioneer microbe on fresh volcanic deposit, Leptospirillum ferrooxidans strain C2-3.</title>
        <authorList>
            <person name="Fujimura R."/>
            <person name="Sato Y."/>
            <person name="Nishizawa T."/>
            <person name="Nanba K."/>
            <person name="Oshima K."/>
            <person name="Hattori M."/>
            <person name="Kamijo T."/>
            <person name="Ohta H."/>
        </authorList>
    </citation>
    <scope>NUCLEOTIDE SEQUENCE [LARGE SCALE GENOMIC DNA]</scope>
    <source>
        <strain evidence="8">C2-3</strain>
    </source>
</reference>
<dbReference type="PANTHER" id="PTHR21600:SF44">
    <property type="entry name" value="RIBOSOMAL LARGE SUBUNIT PSEUDOURIDINE SYNTHASE D"/>
    <property type="match status" value="1"/>
</dbReference>
<dbReference type="GO" id="GO:0120159">
    <property type="term" value="F:rRNA pseudouridine synthase activity"/>
    <property type="evidence" value="ECO:0007669"/>
    <property type="project" value="UniProtKB-ARBA"/>
</dbReference>
<dbReference type="InterPro" id="IPR006225">
    <property type="entry name" value="PsdUridine_synth_RluC/D"/>
</dbReference>
<accession>I0IRY8</accession>
<evidence type="ECO:0000259" key="6">
    <source>
        <dbReference type="SMART" id="SM00363"/>
    </source>
</evidence>
<dbReference type="InterPro" id="IPR036986">
    <property type="entry name" value="S4_RNA-bd_sf"/>
</dbReference>
<feature type="active site" evidence="3">
    <location>
        <position position="181"/>
    </location>
</feature>
<dbReference type="KEGG" id="lfc:LFE_2366"/>
<dbReference type="EMBL" id="AP012342">
    <property type="protein sequence ID" value="BAM08037.1"/>
    <property type="molecule type" value="Genomic_DNA"/>
</dbReference>
<keyword evidence="2 5" id="KW-0413">Isomerase</keyword>
<evidence type="ECO:0000256" key="1">
    <source>
        <dbReference type="ARBA" id="ARBA00010876"/>
    </source>
</evidence>
<keyword evidence="4" id="KW-0694">RNA-binding</keyword>
<sequence>MPETSRPHPEQGEFREYKVPRIETPRRVDHYLVAQCVPFSRSRVHKLMEEGLVLVNGQMVSPSHKVRMGDTIQLLIPPPRQQMDLPQKMDLQILYEDEVVLVLNKPAGLVVHPAPGHPNGTLVNGLLAHFGQNNESPVSDLAELAFEAKETDLEEKAPPAEGDDGEAPGKLARAGLVHRLDQDTSGVMVIGKTEHAVNNLMVQFRDRIVSKRYLALVSGIPKKRRGEIDAPLGRSSHDRKMFAVREDGKQSTTRYRVITSYRENCALVDITLLTGRTHQIRVHFKHIGHPLLGDKVYAGKNAGSPERYPRQMLHAAKLTFLHPETGVELAFEAPLPDDFSRALARLTPLEHSGTPQ</sequence>
<reference evidence="7 8" key="1">
    <citation type="journal article" date="2012" name="J. Bacteriol.">
        <title>Complete Genome Sequence of Leptospirillum ferrooxidans Strain C2-3, Isolated from a Fresh Volcanic Ash Deposit on the Island of Miyake, Japan.</title>
        <authorList>
            <person name="Fujimura R."/>
            <person name="Sato Y."/>
            <person name="Nishizawa T."/>
            <person name="Oshima K."/>
            <person name="Kim S.-W."/>
            <person name="Hattori M."/>
            <person name="Kamijo T."/>
            <person name="Ohta H."/>
        </authorList>
    </citation>
    <scope>NUCLEOTIDE SEQUENCE [LARGE SCALE GENOMIC DNA]</scope>
    <source>
        <strain evidence="7 8">C2-3</strain>
    </source>
</reference>
<dbReference type="SUPFAM" id="SSF55120">
    <property type="entry name" value="Pseudouridine synthase"/>
    <property type="match status" value="1"/>
</dbReference>
<dbReference type="Proteomes" id="UP000007382">
    <property type="component" value="Chromosome"/>
</dbReference>
<dbReference type="PROSITE" id="PS01129">
    <property type="entry name" value="PSI_RLU"/>
    <property type="match status" value="1"/>
</dbReference>
<dbReference type="SUPFAM" id="SSF55174">
    <property type="entry name" value="Alpha-L RNA-binding motif"/>
    <property type="match status" value="1"/>
</dbReference>
<evidence type="ECO:0000256" key="4">
    <source>
        <dbReference type="PROSITE-ProRule" id="PRU00182"/>
    </source>
</evidence>
<proteinExistence type="inferred from homology"/>
<dbReference type="Gene3D" id="3.10.290.10">
    <property type="entry name" value="RNA-binding S4 domain"/>
    <property type="match status" value="1"/>
</dbReference>
<dbReference type="NCBIfam" id="TIGR00005">
    <property type="entry name" value="rluA_subfam"/>
    <property type="match status" value="1"/>
</dbReference>